<accession>A0A1X7BU57</accession>
<evidence type="ECO:0000313" key="2">
    <source>
        <dbReference type="Proteomes" id="UP000193224"/>
    </source>
</evidence>
<sequence length="120" mass="13257">MPRAQYIKVEEYVADLFASNEGVTAPMAIAAAVNRYPKCPAIDAAFAFVSVVSSLEEPFFLYTENDEKLAIDMYRSIAAFTADIYAVEKLFGPSPTCSQIKDFWAESKEAFFTSTDPKSA</sequence>
<dbReference type="AlphaFoldDB" id="A0A1X7BU57"/>
<dbReference type="RefSeq" id="WP_139836425.1">
    <property type="nucleotide sequence ID" value="NZ_FWXB01000011.1"/>
</dbReference>
<organism evidence="1 2">
    <name type="scientific">Roseovarius aestuarii</name>
    <dbReference type="NCBI Taxonomy" id="475083"/>
    <lineage>
        <taxon>Bacteria</taxon>
        <taxon>Pseudomonadati</taxon>
        <taxon>Pseudomonadota</taxon>
        <taxon>Alphaproteobacteria</taxon>
        <taxon>Rhodobacterales</taxon>
        <taxon>Roseobacteraceae</taxon>
        <taxon>Roseovarius</taxon>
    </lineage>
</organism>
<dbReference type="Proteomes" id="UP000193224">
    <property type="component" value="Unassembled WGS sequence"/>
</dbReference>
<gene>
    <name evidence="1" type="ORF">ROA7745_02937</name>
</gene>
<evidence type="ECO:0000313" key="1">
    <source>
        <dbReference type="EMBL" id="SMC13103.1"/>
    </source>
</evidence>
<keyword evidence="2" id="KW-1185">Reference proteome</keyword>
<protein>
    <submittedName>
        <fullName evidence="1">Uncharacterized protein</fullName>
    </submittedName>
</protein>
<proteinExistence type="predicted"/>
<name>A0A1X7BU57_9RHOB</name>
<dbReference type="EMBL" id="FWXB01000011">
    <property type="protein sequence ID" value="SMC13103.1"/>
    <property type="molecule type" value="Genomic_DNA"/>
</dbReference>
<reference evidence="1 2" key="1">
    <citation type="submission" date="2017-03" db="EMBL/GenBank/DDBJ databases">
        <authorList>
            <person name="Afonso C.L."/>
            <person name="Miller P.J."/>
            <person name="Scott M.A."/>
            <person name="Spackman E."/>
            <person name="Goraichik I."/>
            <person name="Dimitrov K.M."/>
            <person name="Suarez D.L."/>
            <person name="Swayne D.E."/>
        </authorList>
    </citation>
    <scope>NUCLEOTIDE SEQUENCE [LARGE SCALE GENOMIC DNA]</scope>
    <source>
        <strain evidence="1 2">CECT 7745</strain>
    </source>
</reference>